<accession>A0ABQ4ZCR6</accession>
<proteinExistence type="predicted"/>
<sequence length="255" mass="28508">MPSLIHEWLFLLFRAKLVSSPPLKASFPNGLPSYISGMCLVHCKAKGHRPTFSKRWLAVGQQHLYESAFLLDTLKSLAMMTGNLYLPKAYSRLGVVIKAHYLGYASRRRMSFIRITFSASSIPDLYEDDCRGIHYPGVLVNTKILSLLFKSFLNIGQKLACAGEQPRSSARSMTTGFINIGLLGGRLGSFRKKYRVLCTSVSTSTTGGGIEFHHMKHHLLEWVNASITFLLPIGVARKRTQNIEVDKLGLEFTIL</sequence>
<dbReference type="EMBL" id="BQNB010011189">
    <property type="protein sequence ID" value="GJS87326.1"/>
    <property type="molecule type" value="Genomic_DNA"/>
</dbReference>
<name>A0ABQ4ZCR6_9ASTR</name>
<organism evidence="2 3">
    <name type="scientific">Tanacetum coccineum</name>
    <dbReference type="NCBI Taxonomy" id="301880"/>
    <lineage>
        <taxon>Eukaryota</taxon>
        <taxon>Viridiplantae</taxon>
        <taxon>Streptophyta</taxon>
        <taxon>Embryophyta</taxon>
        <taxon>Tracheophyta</taxon>
        <taxon>Spermatophyta</taxon>
        <taxon>Magnoliopsida</taxon>
        <taxon>eudicotyledons</taxon>
        <taxon>Gunneridae</taxon>
        <taxon>Pentapetalae</taxon>
        <taxon>asterids</taxon>
        <taxon>campanulids</taxon>
        <taxon>Asterales</taxon>
        <taxon>Asteraceae</taxon>
        <taxon>Asteroideae</taxon>
        <taxon>Anthemideae</taxon>
        <taxon>Anthemidinae</taxon>
        <taxon>Tanacetum</taxon>
    </lineage>
</organism>
<gene>
    <name evidence="2" type="ORF">Tco_0769962</name>
</gene>
<reference evidence="2" key="1">
    <citation type="journal article" date="2022" name="Int. J. Mol. Sci.">
        <title>Draft Genome of Tanacetum Coccineum: Genomic Comparison of Closely Related Tanacetum-Family Plants.</title>
        <authorList>
            <person name="Yamashiro T."/>
            <person name="Shiraishi A."/>
            <person name="Nakayama K."/>
            <person name="Satake H."/>
        </authorList>
    </citation>
    <scope>NUCLEOTIDE SEQUENCE</scope>
</reference>
<evidence type="ECO:0000313" key="2">
    <source>
        <dbReference type="EMBL" id="GJS87326.1"/>
    </source>
</evidence>
<feature type="signal peptide" evidence="1">
    <location>
        <begin position="1"/>
        <end position="20"/>
    </location>
</feature>
<evidence type="ECO:0000256" key="1">
    <source>
        <dbReference type="SAM" id="SignalP"/>
    </source>
</evidence>
<feature type="chain" id="PRO_5046573974" evidence="1">
    <location>
        <begin position="21"/>
        <end position="255"/>
    </location>
</feature>
<keyword evidence="3" id="KW-1185">Reference proteome</keyword>
<comment type="caution">
    <text evidence="2">The sequence shown here is derived from an EMBL/GenBank/DDBJ whole genome shotgun (WGS) entry which is preliminary data.</text>
</comment>
<evidence type="ECO:0000313" key="3">
    <source>
        <dbReference type="Proteomes" id="UP001151760"/>
    </source>
</evidence>
<dbReference type="Proteomes" id="UP001151760">
    <property type="component" value="Unassembled WGS sequence"/>
</dbReference>
<protein>
    <submittedName>
        <fullName evidence="2">Uncharacterized protein</fullName>
    </submittedName>
</protein>
<reference evidence="2" key="2">
    <citation type="submission" date="2022-01" db="EMBL/GenBank/DDBJ databases">
        <authorList>
            <person name="Yamashiro T."/>
            <person name="Shiraishi A."/>
            <person name="Satake H."/>
            <person name="Nakayama K."/>
        </authorList>
    </citation>
    <scope>NUCLEOTIDE SEQUENCE</scope>
</reference>
<keyword evidence="1" id="KW-0732">Signal</keyword>